<dbReference type="InterPro" id="IPR024079">
    <property type="entry name" value="MetalloPept_cat_dom_sf"/>
</dbReference>
<dbReference type="OrthoDB" id="9783144at2"/>
<protein>
    <submittedName>
        <fullName evidence="7">ATPase</fullName>
    </submittedName>
</protein>
<comment type="caution">
    <text evidence="7">The sequence shown here is derived from an EMBL/GenBank/DDBJ whole genome shotgun (WGS) entry which is preliminary data.</text>
</comment>
<dbReference type="Gene3D" id="3.40.390.10">
    <property type="entry name" value="Collagenase (Catalytic Domain)"/>
    <property type="match status" value="1"/>
</dbReference>
<evidence type="ECO:0000313" key="8">
    <source>
        <dbReference type="Proteomes" id="UP000285523"/>
    </source>
</evidence>
<dbReference type="SMART" id="SM00235">
    <property type="entry name" value="ZnMc"/>
    <property type="match status" value="1"/>
</dbReference>
<dbReference type="Proteomes" id="UP000285523">
    <property type="component" value="Unassembled WGS sequence"/>
</dbReference>
<dbReference type="AlphaFoldDB" id="A0A418VE74"/>
<organism evidence="7 8">
    <name type="scientific">Rhodopseudomonas palustris</name>
    <dbReference type="NCBI Taxonomy" id="1076"/>
    <lineage>
        <taxon>Bacteria</taxon>
        <taxon>Pseudomonadati</taxon>
        <taxon>Pseudomonadota</taxon>
        <taxon>Alphaproteobacteria</taxon>
        <taxon>Hyphomicrobiales</taxon>
        <taxon>Nitrobacteraceae</taxon>
        <taxon>Rhodopseudomonas</taxon>
    </lineage>
</organism>
<sequence>MGRHFLSRALAALTVGAFLFHASKAEAQAALPAGVSKEEAFGTILRASKWERLNVQVCWENPESDDAPYRSIVRSAAEDTWQRNSKIKFEGWGKCAQDTLGIHIRISDEGPYTKALGRFLDKRPDGMVLNFTFASWSQSCQKTREFCVYAVAAHEFGHALGFAHEQNREDAPSECRKDAQGTTGDYNVTKYDPQSIMNYCNPIWNGDGKLSTLDIEALQTIYGPPG</sequence>
<dbReference type="EMBL" id="QYYD01000011">
    <property type="protein sequence ID" value="RJF74397.1"/>
    <property type="molecule type" value="Genomic_DNA"/>
</dbReference>
<dbReference type="Pfam" id="PF00413">
    <property type="entry name" value="Peptidase_M10"/>
    <property type="match status" value="1"/>
</dbReference>
<feature type="signal peptide" evidence="5">
    <location>
        <begin position="1"/>
        <end position="27"/>
    </location>
</feature>
<reference evidence="7 8" key="1">
    <citation type="submission" date="2018-09" db="EMBL/GenBank/DDBJ databases">
        <title>Draft genome sequence of Rhodopseudomonas palustris 2.1.18.</title>
        <authorList>
            <person name="Robertson S.L."/>
            <person name="Meyer T.E."/>
            <person name="Kyndt J.A."/>
        </authorList>
    </citation>
    <scope>NUCLEOTIDE SEQUENCE [LARGE SCALE GENOMIC DNA]</scope>
    <source>
        <strain evidence="7 8">2.1.18</strain>
    </source>
</reference>
<evidence type="ECO:0000313" key="7">
    <source>
        <dbReference type="EMBL" id="RJF74397.1"/>
    </source>
</evidence>
<evidence type="ECO:0000256" key="4">
    <source>
        <dbReference type="ARBA" id="ARBA00022833"/>
    </source>
</evidence>
<feature type="chain" id="PRO_5019366588" evidence="5">
    <location>
        <begin position="28"/>
        <end position="226"/>
    </location>
</feature>
<dbReference type="GO" id="GO:0008270">
    <property type="term" value="F:zinc ion binding"/>
    <property type="evidence" value="ECO:0007669"/>
    <property type="project" value="InterPro"/>
</dbReference>
<gene>
    <name evidence="7" type="ORF">D4Q52_12780</name>
</gene>
<accession>A0A418VE74</accession>
<dbReference type="GO" id="GO:0031012">
    <property type="term" value="C:extracellular matrix"/>
    <property type="evidence" value="ECO:0007669"/>
    <property type="project" value="InterPro"/>
</dbReference>
<keyword evidence="1" id="KW-0645">Protease</keyword>
<dbReference type="InterPro" id="IPR006026">
    <property type="entry name" value="Peptidase_Metallo"/>
</dbReference>
<evidence type="ECO:0000256" key="1">
    <source>
        <dbReference type="ARBA" id="ARBA00022670"/>
    </source>
</evidence>
<proteinExistence type="predicted"/>
<dbReference type="SUPFAM" id="SSF55486">
    <property type="entry name" value="Metalloproteases ('zincins'), catalytic domain"/>
    <property type="match status" value="1"/>
</dbReference>
<feature type="domain" description="Peptidase metallopeptidase" evidence="6">
    <location>
        <begin position="46"/>
        <end position="203"/>
    </location>
</feature>
<name>A0A418VE74_RHOPL</name>
<keyword evidence="3" id="KW-0378">Hydrolase</keyword>
<keyword evidence="2" id="KW-0479">Metal-binding</keyword>
<dbReference type="InterPro" id="IPR001818">
    <property type="entry name" value="Pept_M10_metallopeptidase"/>
</dbReference>
<keyword evidence="4" id="KW-0862">Zinc</keyword>
<evidence type="ECO:0000256" key="2">
    <source>
        <dbReference type="ARBA" id="ARBA00022723"/>
    </source>
</evidence>
<evidence type="ECO:0000259" key="6">
    <source>
        <dbReference type="SMART" id="SM00235"/>
    </source>
</evidence>
<evidence type="ECO:0000256" key="3">
    <source>
        <dbReference type="ARBA" id="ARBA00022801"/>
    </source>
</evidence>
<keyword evidence="5" id="KW-0732">Signal</keyword>
<dbReference type="GO" id="GO:0004222">
    <property type="term" value="F:metalloendopeptidase activity"/>
    <property type="evidence" value="ECO:0007669"/>
    <property type="project" value="InterPro"/>
</dbReference>
<evidence type="ECO:0000256" key="5">
    <source>
        <dbReference type="SAM" id="SignalP"/>
    </source>
</evidence>
<dbReference type="GO" id="GO:0006508">
    <property type="term" value="P:proteolysis"/>
    <property type="evidence" value="ECO:0007669"/>
    <property type="project" value="UniProtKB-KW"/>
</dbReference>